<gene>
    <name evidence="3" type="ORF">R4485_14405</name>
    <name evidence="2" type="ORF">XA26_56280</name>
</gene>
<keyword evidence="4" id="KW-1185">Reference proteome</keyword>
<dbReference type="EMBL" id="CP011269">
    <property type="protein sequence ID" value="ALI29418.1"/>
    <property type="molecule type" value="Genomic_DNA"/>
</dbReference>
<feature type="chain" id="PRO_5042679782" evidence="1">
    <location>
        <begin position="24"/>
        <end position="391"/>
    </location>
</feature>
<organism evidence="2 4">
    <name type="scientific">Mycolicibacterium fortuitum</name>
    <name type="common">Mycobacterium fortuitum</name>
    <dbReference type="NCBI Taxonomy" id="1766"/>
    <lineage>
        <taxon>Bacteria</taxon>
        <taxon>Bacillati</taxon>
        <taxon>Actinomycetota</taxon>
        <taxon>Actinomycetes</taxon>
        <taxon>Mycobacteriales</taxon>
        <taxon>Mycobacteriaceae</taxon>
        <taxon>Mycolicibacterium</taxon>
    </lineage>
</organism>
<dbReference type="InterPro" id="IPR029058">
    <property type="entry name" value="AB_hydrolase_fold"/>
</dbReference>
<reference evidence="3" key="2">
    <citation type="submission" date="2023-10" db="EMBL/GenBank/DDBJ databases">
        <title>Mycolicibacterium fortuitum clinical isolates causing pulmonary infections in humans.</title>
        <authorList>
            <person name="Mejia-Ponce P.M."/>
            <person name="Zenteno-Cuevas R."/>
            <person name="Licona-Cassani C."/>
        </authorList>
    </citation>
    <scope>NUCLEOTIDE SEQUENCE</scope>
    <source>
        <strain evidence="3">M8</strain>
    </source>
</reference>
<dbReference type="PANTHER" id="PTHR34853">
    <property type="match status" value="1"/>
</dbReference>
<proteinExistence type="predicted"/>
<dbReference type="SUPFAM" id="SSF53474">
    <property type="entry name" value="alpha/beta-Hydrolases"/>
    <property type="match status" value="1"/>
</dbReference>
<evidence type="ECO:0000256" key="1">
    <source>
        <dbReference type="SAM" id="SignalP"/>
    </source>
</evidence>
<protein>
    <submittedName>
        <fullName evidence="3">Lipase family protein</fullName>
    </submittedName>
</protein>
<feature type="signal peptide" evidence="1">
    <location>
        <begin position="1"/>
        <end position="23"/>
    </location>
</feature>
<dbReference type="STRING" id="1766.XA26_56280"/>
<dbReference type="Gene3D" id="3.40.50.1820">
    <property type="entry name" value="alpha/beta hydrolase"/>
    <property type="match status" value="2"/>
</dbReference>
<sequence length="391" mass="41120">MMRRGLVLITAAMMALIGCGSHSETEKTATEEAGDPHHLSAVPLTNVVDSVRDAAGSMNVVTHISRSGIYDGETHFNTTVFTPKGEAPDGGFPIVVVGHRITGTTSDCAPSLSPTLLDLAPTITALLNAGYIVAVPDFQGLGKPTVDTNYDDTYHPYLDSTTGGYNLIDAAHAAHAGEPQASTSWLAMGIGEGGQAAWAANELAVDYNNFGGDFVGSVSISPLSDLNGLADAAQNGTLNDDQKVAFARFTAALHAEYPEVVNLDDYRRGAATQHWNALLGCQLTPSALQVAAQIPATDLQPANAEAVNTLRGFLQKTNLPQGPAQAPMLVSYSGDEPLSPASWTDRALAAACKMGDTITIQRQPQPVPDSATTLSWISDRFKSTQAQNDCR</sequence>
<evidence type="ECO:0000313" key="4">
    <source>
        <dbReference type="Proteomes" id="UP000057134"/>
    </source>
</evidence>
<name>A0A0N9YMN2_MYCFO</name>
<accession>A0A0N9YMN2</accession>
<dbReference type="PROSITE" id="PS51257">
    <property type="entry name" value="PROKAR_LIPOPROTEIN"/>
    <property type="match status" value="1"/>
</dbReference>
<dbReference type="EMBL" id="JAWLVV010000011">
    <property type="protein sequence ID" value="MDV7291354.1"/>
    <property type="molecule type" value="Genomic_DNA"/>
</dbReference>
<dbReference type="AlphaFoldDB" id="A0A0N9YMN2"/>
<evidence type="ECO:0000313" key="2">
    <source>
        <dbReference type="EMBL" id="ALI29418.1"/>
    </source>
</evidence>
<dbReference type="Proteomes" id="UP001186041">
    <property type="component" value="Unassembled WGS sequence"/>
</dbReference>
<keyword evidence="1" id="KW-0732">Signal</keyword>
<dbReference type="GO" id="GO:0004806">
    <property type="term" value="F:triacylglycerol lipase activity"/>
    <property type="evidence" value="ECO:0007669"/>
    <property type="project" value="InterPro"/>
</dbReference>
<dbReference type="PATRIC" id="fig|1766.6.peg.5599"/>
<reference evidence="2 4" key="1">
    <citation type="journal article" date="2015" name="MBio">
        <title>Enzymatic Degradation of Phenazines Can Generate Energy and Protect Sensitive Organisms from Toxicity.</title>
        <authorList>
            <person name="Costa K.C."/>
            <person name="Bergkessel M."/>
            <person name="Saunders S."/>
            <person name="Korlach J."/>
            <person name="Newman D.K."/>
        </authorList>
    </citation>
    <scope>NUCLEOTIDE SEQUENCE [LARGE SCALE GENOMIC DNA]</scope>
    <source>
        <strain evidence="2 4">CT6</strain>
    </source>
</reference>
<evidence type="ECO:0000313" key="3">
    <source>
        <dbReference type="EMBL" id="MDV7291354.1"/>
    </source>
</evidence>
<dbReference type="RefSeq" id="WP_054603629.1">
    <property type="nucleotide sequence ID" value="NZ_CP011269.1"/>
</dbReference>
<dbReference type="GO" id="GO:0016042">
    <property type="term" value="P:lipid catabolic process"/>
    <property type="evidence" value="ECO:0007669"/>
    <property type="project" value="InterPro"/>
</dbReference>
<dbReference type="Proteomes" id="UP000057134">
    <property type="component" value="Chromosome"/>
</dbReference>
<dbReference type="Pfam" id="PF03583">
    <property type="entry name" value="LIP"/>
    <property type="match status" value="1"/>
</dbReference>
<dbReference type="PIRSF" id="PIRSF029171">
    <property type="entry name" value="Esterase_LipA"/>
    <property type="match status" value="1"/>
</dbReference>
<dbReference type="InterPro" id="IPR005152">
    <property type="entry name" value="Lipase_secreted"/>
</dbReference>
<dbReference type="KEGG" id="mft:XA26_56280"/>
<dbReference type="PANTHER" id="PTHR34853:SF1">
    <property type="entry name" value="LIPASE 5"/>
    <property type="match status" value="1"/>
</dbReference>